<reference evidence="1" key="1">
    <citation type="journal article" date="2001" name="Nucleic Acids Res.">
        <title>Rapid evolution of the DNA-binding site in LAGLIDADG homing endonucleases.</title>
        <authorList>
            <person name="Lucas P."/>
            <person name="Otis C."/>
            <person name="Mercier J.P."/>
            <person name="Turmel M."/>
            <person name="Lemieux C."/>
        </authorList>
    </citation>
    <scope>NUCLEOTIDE SEQUENCE</scope>
    <source>
        <strain evidence="1">UTEX 1912</strain>
    </source>
</reference>
<accession>Q3ZJ36</accession>
<reference evidence="1" key="4">
    <citation type="journal article" date="2006" name="BMC Biol.">
        <title>The complete chloroplast DNA sequence of the green alga Oltmannsiellopsis viridis reveals a distinctive quadripartite architecture in the chloroplast genome of early diverging ulvophytes.</title>
        <authorList>
            <person name="Pombert J.F."/>
            <person name="Lemieux C."/>
            <person name="Turmel M."/>
        </authorList>
    </citation>
    <scope>NUCLEOTIDE SEQUENCE</scope>
    <source>
        <strain evidence="1">UTEX 1912</strain>
    </source>
</reference>
<dbReference type="EMBL" id="AY835431">
    <property type="protein sequence ID" value="AAV80653.1"/>
    <property type="molecule type" value="Genomic_DNA"/>
</dbReference>
<dbReference type="RefSeq" id="YP_636231.1">
    <property type="nucleotide sequence ID" value="NC_008114.1"/>
</dbReference>
<reference evidence="1" key="3">
    <citation type="journal article" date="2005" name="Mol. Biol. Evol.">
        <title>The chloroplast genome sequence of the green alga Pseudendoclonium akinetum (Ulvophyceae) reveals unusual structural features and new insights into the branching order of chlorophyte lineages.</title>
        <authorList>
            <person name="Pombert J.F."/>
            <person name="Otis C."/>
            <person name="Lemieux C."/>
            <person name="Turmel M."/>
        </authorList>
    </citation>
    <scope>NUCLEOTIDE SEQUENCE</scope>
    <source>
        <strain evidence="1">UTEX 1912</strain>
    </source>
</reference>
<organism evidence="1">
    <name type="scientific">Tupiella akineta</name>
    <name type="common">Green alga</name>
    <name type="synonym">Pseudendoclonium akinetum</name>
    <dbReference type="NCBI Taxonomy" id="160070"/>
    <lineage>
        <taxon>Eukaryota</taxon>
        <taxon>Viridiplantae</taxon>
        <taxon>Chlorophyta</taxon>
        <taxon>core chlorophytes</taxon>
        <taxon>Ulvophyceae</taxon>
        <taxon>OUU clade</taxon>
        <taxon>Ulotrichales</taxon>
        <taxon>Tupiellaceae</taxon>
        <taxon>Tupiella</taxon>
    </lineage>
</organism>
<name>Q3ZJ36_TUPAK</name>
<geneLocation type="chloroplast" evidence="1"/>
<keyword evidence="1" id="KW-0934">Plastid</keyword>
<evidence type="ECO:0000313" key="1">
    <source>
        <dbReference type="EMBL" id="AAV80653.1"/>
    </source>
</evidence>
<reference evidence="1" key="2">
    <citation type="submission" date="2004-11" db="EMBL/GenBank/DDBJ databases">
        <authorList>
            <person name="Pombert J.-F."/>
            <person name="Otis C."/>
            <person name="Lemieux C."/>
            <person name="Turmel M."/>
        </authorList>
    </citation>
    <scope>NUCLEOTIDE SEQUENCE</scope>
    <source>
        <strain evidence="1">UTEX 1912</strain>
    </source>
</reference>
<dbReference type="GeneID" id="4108756"/>
<gene>
    <name evidence="1" type="primary">orf148</name>
</gene>
<sequence>MPFKNPIQFGFKILHPVICFRSFAFYAKFCSARFFLTKKADFSYCCPKFVSLRTNCFAPQKKSKRCSPCFCPLRAKVRRFLLFFPKKNEGIPLVLRNKMNSFGSKVGEKSENFVNCGFQSKRKTVTSVRKANTAALPSEVKANGPSTW</sequence>
<keyword evidence="1" id="KW-0150">Chloroplast</keyword>
<protein>
    <submittedName>
        <fullName evidence="1">Uncharacterized protein</fullName>
    </submittedName>
</protein>
<dbReference type="AlphaFoldDB" id="Q3ZJ36"/>
<proteinExistence type="predicted"/>